<dbReference type="Proteomes" id="UP000002383">
    <property type="component" value="Chromosome"/>
</dbReference>
<dbReference type="GO" id="GO:0004722">
    <property type="term" value="F:protein serine/threonine phosphatase activity"/>
    <property type="evidence" value="ECO:0007669"/>
    <property type="project" value="InterPro"/>
</dbReference>
<dbReference type="EMBL" id="CP001339">
    <property type="protein sequence ID" value="ACL72040.1"/>
    <property type="molecule type" value="Genomic_DNA"/>
</dbReference>
<reference evidence="2 3" key="1">
    <citation type="journal article" date="2011" name="Stand. Genomic Sci.">
        <title>Complete genome sequence of 'Thioalkalivibrio sulfidophilus' HL-EbGr7.</title>
        <authorList>
            <person name="Muyzer G."/>
            <person name="Sorokin D.Y."/>
            <person name="Mavromatis K."/>
            <person name="Lapidus A."/>
            <person name="Clum A."/>
            <person name="Ivanova N."/>
            <person name="Pati A."/>
            <person name="d'Haeseleer P."/>
            <person name="Woyke T."/>
            <person name="Kyrpides N.C."/>
        </authorList>
    </citation>
    <scope>NUCLEOTIDE SEQUENCE [LARGE SCALE GENOMIC DNA]</scope>
    <source>
        <strain evidence="2 3">HL-EbGR7</strain>
    </source>
</reference>
<evidence type="ECO:0000313" key="2">
    <source>
        <dbReference type="EMBL" id="ACL72040.1"/>
    </source>
</evidence>
<dbReference type="NCBIfam" id="NF033484">
    <property type="entry name" value="Stp1_PP2C_phos"/>
    <property type="match status" value="1"/>
</dbReference>
<proteinExistence type="predicted"/>
<dbReference type="InterPro" id="IPR001932">
    <property type="entry name" value="PPM-type_phosphatase-like_dom"/>
</dbReference>
<dbReference type="STRING" id="396588.Tgr7_0952"/>
<dbReference type="PROSITE" id="PS51746">
    <property type="entry name" value="PPM_2"/>
    <property type="match status" value="1"/>
</dbReference>
<organism evidence="2 3">
    <name type="scientific">Thioalkalivibrio sulfidiphilus (strain HL-EbGR7)</name>
    <dbReference type="NCBI Taxonomy" id="396588"/>
    <lineage>
        <taxon>Bacteria</taxon>
        <taxon>Pseudomonadati</taxon>
        <taxon>Pseudomonadota</taxon>
        <taxon>Gammaproteobacteria</taxon>
        <taxon>Chromatiales</taxon>
        <taxon>Ectothiorhodospiraceae</taxon>
        <taxon>Thioalkalivibrio</taxon>
    </lineage>
</organism>
<dbReference type="CDD" id="cd00143">
    <property type="entry name" value="PP2Cc"/>
    <property type="match status" value="1"/>
</dbReference>
<evidence type="ECO:0000313" key="3">
    <source>
        <dbReference type="Proteomes" id="UP000002383"/>
    </source>
</evidence>
<name>B8GNV1_THISH</name>
<dbReference type="Pfam" id="PF13672">
    <property type="entry name" value="PP2C_2"/>
    <property type="match status" value="1"/>
</dbReference>
<dbReference type="AlphaFoldDB" id="B8GNV1"/>
<sequence length="276" mass="30316">MNDTAPILVASRTDTGHVRSHNEDAIGNDPHLGVVVLADGMGGYSSGEVASQIAVNTILDELQRVLPGLNPGELDPELGYTRQTMAVREAILRANHKIYQAAQQDTRHAGMGTTLVMAAFHGNQVTIAHVGDSRLYRMRDRRLEQLTTDHTLIQELVDHGYYNREEARTAQNKNLVTRALGIEPSVAVDVLEGLALPGDVYLLCSDGLNDMIDDSTIERTLLEAAPDIEAAAERLVERALNSGGRDNVSVVLTRVLDTHPKDLPWYKRITKILKRS</sequence>
<dbReference type="InterPro" id="IPR015655">
    <property type="entry name" value="PP2C"/>
</dbReference>
<keyword evidence="3" id="KW-1185">Reference proteome</keyword>
<protein>
    <submittedName>
        <fullName evidence="2">Protein phosphatase 2C-like protein</fullName>
    </submittedName>
</protein>
<accession>B8GNV1</accession>
<dbReference type="eggNOG" id="COG0631">
    <property type="taxonomic scope" value="Bacteria"/>
</dbReference>
<dbReference type="HOGENOM" id="CLU_034545_4_1_6"/>
<dbReference type="SMART" id="SM00332">
    <property type="entry name" value="PP2Cc"/>
    <property type="match status" value="1"/>
</dbReference>
<dbReference type="PANTHER" id="PTHR47992">
    <property type="entry name" value="PROTEIN PHOSPHATASE"/>
    <property type="match status" value="1"/>
</dbReference>
<evidence type="ECO:0000259" key="1">
    <source>
        <dbReference type="PROSITE" id="PS51746"/>
    </source>
</evidence>
<feature type="domain" description="PPM-type phosphatase" evidence="1">
    <location>
        <begin position="8"/>
        <end position="255"/>
    </location>
</feature>
<dbReference type="SUPFAM" id="SSF81606">
    <property type="entry name" value="PP2C-like"/>
    <property type="match status" value="1"/>
</dbReference>
<dbReference type="Gene3D" id="3.60.40.10">
    <property type="entry name" value="PPM-type phosphatase domain"/>
    <property type="match status" value="1"/>
</dbReference>
<dbReference type="RefSeq" id="WP_012637524.1">
    <property type="nucleotide sequence ID" value="NC_011901.1"/>
</dbReference>
<dbReference type="SMART" id="SM00331">
    <property type="entry name" value="PP2C_SIG"/>
    <property type="match status" value="1"/>
</dbReference>
<dbReference type="InterPro" id="IPR036457">
    <property type="entry name" value="PPM-type-like_dom_sf"/>
</dbReference>
<dbReference type="KEGG" id="tgr:Tgr7_0952"/>
<gene>
    <name evidence="2" type="ordered locus">Tgr7_0952</name>
</gene>
<dbReference type="OrthoDB" id="9801841at2"/>